<organism evidence="1 2">
    <name type="scientific">Entomophthora muscae</name>
    <dbReference type="NCBI Taxonomy" id="34485"/>
    <lineage>
        <taxon>Eukaryota</taxon>
        <taxon>Fungi</taxon>
        <taxon>Fungi incertae sedis</taxon>
        <taxon>Zoopagomycota</taxon>
        <taxon>Entomophthoromycotina</taxon>
        <taxon>Entomophthoromycetes</taxon>
        <taxon>Entomophthorales</taxon>
        <taxon>Entomophthoraceae</taxon>
        <taxon>Entomophthora</taxon>
    </lineage>
</organism>
<accession>A0ACC2S8F8</accession>
<gene>
    <name evidence="1" type="ORF">DSO57_1011027</name>
</gene>
<proteinExistence type="predicted"/>
<evidence type="ECO:0000313" key="1">
    <source>
        <dbReference type="EMBL" id="KAJ9058572.1"/>
    </source>
</evidence>
<protein>
    <submittedName>
        <fullName evidence="1">Uncharacterized protein</fullName>
    </submittedName>
</protein>
<sequence>MSYSNRVKQDFIQDHMSQGNPYKSMPNLYIKKAIRIYLNNLLGGSLRGYVQAIFETLDDEFKDIEVDNKWSPENGFIDIGFPNTAIRDMAAKLEFIYNRKQLKVDITQYVHHKAKWVIFANLLQTKTVNG</sequence>
<comment type="caution">
    <text evidence="1">The sequence shown here is derived from an EMBL/GenBank/DDBJ whole genome shotgun (WGS) entry which is preliminary data.</text>
</comment>
<keyword evidence="2" id="KW-1185">Reference proteome</keyword>
<dbReference type="Proteomes" id="UP001165960">
    <property type="component" value="Unassembled WGS sequence"/>
</dbReference>
<name>A0ACC2S8F8_9FUNG</name>
<reference evidence="1" key="1">
    <citation type="submission" date="2022-04" db="EMBL/GenBank/DDBJ databases">
        <title>Genome of the entomopathogenic fungus Entomophthora muscae.</title>
        <authorList>
            <person name="Elya C."/>
            <person name="Lovett B.R."/>
            <person name="Lee E."/>
            <person name="Macias A.M."/>
            <person name="Hajek A.E."/>
            <person name="De Bivort B.L."/>
            <person name="Kasson M.T."/>
            <person name="De Fine Licht H.H."/>
            <person name="Stajich J.E."/>
        </authorList>
    </citation>
    <scope>NUCLEOTIDE SEQUENCE</scope>
    <source>
        <strain evidence="1">Berkeley</strain>
    </source>
</reference>
<dbReference type="EMBL" id="QTSX02005717">
    <property type="protein sequence ID" value="KAJ9058572.1"/>
    <property type="molecule type" value="Genomic_DNA"/>
</dbReference>
<evidence type="ECO:0000313" key="2">
    <source>
        <dbReference type="Proteomes" id="UP001165960"/>
    </source>
</evidence>